<dbReference type="InterPro" id="IPR016989">
    <property type="entry name" value="Atp1_alphaprobac"/>
</dbReference>
<dbReference type="GO" id="GO:0045259">
    <property type="term" value="C:proton-transporting ATP synthase complex"/>
    <property type="evidence" value="ECO:0007669"/>
    <property type="project" value="UniProtKB-UniRule"/>
</dbReference>
<dbReference type="KEGG" id="amaq:GO499_12695"/>
<name>A0A6P1T3C7_9RHOB</name>
<keyword evidence="1" id="KW-0375">Hydrogen ion transport</keyword>
<dbReference type="Proteomes" id="UP000464495">
    <property type="component" value="Chromosome"/>
</dbReference>
<dbReference type="PIRSF" id="PIRSF032126">
    <property type="entry name" value="F0F1_ATP_synthase_subunit_I"/>
    <property type="match status" value="1"/>
</dbReference>
<keyword evidence="1 2" id="KW-0472">Membrane</keyword>
<dbReference type="EMBL" id="CP046620">
    <property type="protein sequence ID" value="QHQ35966.1"/>
    <property type="molecule type" value="Genomic_DNA"/>
</dbReference>
<feature type="transmembrane region" description="Helical" evidence="2">
    <location>
        <begin position="39"/>
        <end position="61"/>
    </location>
</feature>
<dbReference type="Pfam" id="PF09527">
    <property type="entry name" value="ATPase_gene1"/>
    <property type="match status" value="1"/>
</dbReference>
<feature type="transmembrane region" description="Helical" evidence="2">
    <location>
        <begin position="67"/>
        <end position="88"/>
    </location>
</feature>
<evidence type="ECO:0000313" key="4">
    <source>
        <dbReference type="Proteomes" id="UP000464495"/>
    </source>
</evidence>
<gene>
    <name evidence="3" type="ORF">GO499_12695</name>
</gene>
<comment type="similarity">
    <text evidence="1">Belongs to the bacterial AtpI family.</text>
</comment>
<keyword evidence="2" id="KW-1133">Transmembrane helix</keyword>
<evidence type="ECO:0000256" key="1">
    <source>
        <dbReference type="PIRNR" id="PIRNR032126"/>
    </source>
</evidence>
<keyword evidence="2" id="KW-0812">Transmembrane</keyword>
<keyword evidence="1" id="KW-0406">Ion transport</keyword>
<sequence>MANPPDDNRLAALEERIRAAQKAQAPAPRGKSKYTASSLAWRMVLELVVGMGLGVGIGYGLDSLFGTLPIFLMIFALLGFAAGIRTMMRTAGEVKNKRAEGALLGGDNEGENG</sequence>
<accession>A0A6P1T3C7</accession>
<comment type="function">
    <text evidence="1">A possible function for this protein is to guide the assembly of the membrane sector of the ATPase enzyme complex.</text>
</comment>
<protein>
    <recommendedName>
        <fullName evidence="1">ATP synthase protein I</fullName>
    </recommendedName>
</protein>
<dbReference type="RefSeq" id="WP_161862523.1">
    <property type="nucleotide sequence ID" value="NZ_CP046620.1"/>
</dbReference>
<proteinExistence type="inferred from homology"/>
<dbReference type="InterPro" id="IPR032820">
    <property type="entry name" value="ATPase_put"/>
</dbReference>
<keyword evidence="4" id="KW-1185">Reference proteome</keyword>
<evidence type="ECO:0000256" key="2">
    <source>
        <dbReference type="SAM" id="Phobius"/>
    </source>
</evidence>
<dbReference type="AlphaFoldDB" id="A0A6P1T3C7"/>
<keyword evidence="1" id="KW-0813">Transport</keyword>
<dbReference type="GO" id="GO:1902600">
    <property type="term" value="P:proton transmembrane transport"/>
    <property type="evidence" value="ECO:0007669"/>
    <property type="project" value="UniProtKB-KW"/>
</dbReference>
<reference evidence="3 4" key="1">
    <citation type="submission" date="2019-12" db="EMBL/GenBank/DDBJ databases">
        <title>Complete genome sequence of Algicella marina strain 9Alg 56(T) isolated from the red alga Tichocarpus crinitus.</title>
        <authorList>
            <person name="Kim S.-G."/>
            <person name="Nedashkovskaya O.I."/>
        </authorList>
    </citation>
    <scope>NUCLEOTIDE SEQUENCE [LARGE SCALE GENOMIC DNA]</scope>
    <source>
        <strain evidence="3 4">9Alg 56</strain>
    </source>
</reference>
<organism evidence="3 4">
    <name type="scientific">Algicella marina</name>
    <dbReference type="NCBI Taxonomy" id="2683284"/>
    <lineage>
        <taxon>Bacteria</taxon>
        <taxon>Pseudomonadati</taxon>
        <taxon>Pseudomonadota</taxon>
        <taxon>Alphaproteobacteria</taxon>
        <taxon>Rhodobacterales</taxon>
        <taxon>Paracoccaceae</taxon>
        <taxon>Algicella</taxon>
    </lineage>
</organism>
<evidence type="ECO:0000313" key="3">
    <source>
        <dbReference type="EMBL" id="QHQ35966.1"/>
    </source>
</evidence>